<dbReference type="PANTHER" id="PTHR43725">
    <property type="entry name" value="UDP-GLUCOSE 4-EPIMERASE"/>
    <property type="match status" value="1"/>
</dbReference>
<keyword evidence="13" id="KW-1185">Reference proteome</keyword>
<evidence type="ECO:0000259" key="11">
    <source>
        <dbReference type="Pfam" id="PF01370"/>
    </source>
</evidence>
<dbReference type="EC" id="5.1.3.2" evidence="5 10"/>
<dbReference type="PRINTS" id="PR01713">
    <property type="entry name" value="NUCEPIMERASE"/>
</dbReference>
<sequence>MTSPHQTLAGRDFIVAGGAGYIGSHVCKSIADLGGVPITFDNLSAGHAHAVQWGPLVDVDLRDREATSQAFNHYEHVKTVIHLASSIEVGTGEKEPAQFYDNNVSAALNLLLAMNETQADRLIFSSTCATYGETQNMPLVETELQNPVSVYGKTKLAIEHMIQSFHKAYDLKYVTLRYFNASGADESGLIGEEHNPETHLIPIALEAAAGRRPKMKIFGTNYQTPDGTCLRDYIHVNDIAEAHILSEFAFDKGLTHAEVNIGTGRPISNLEILKTVEAVTGLAVPFDAAPPRAGDVTKLYADSGRAKAVLGFTPSHSDITNIIKTAWRFHSQKWNHD</sequence>
<comment type="subunit">
    <text evidence="10">Homodimer.</text>
</comment>
<accession>A0A918KNT9</accession>
<reference evidence="12 13" key="1">
    <citation type="journal article" date="2014" name="Int. J. Syst. Evol. Microbiol.">
        <title>Complete genome sequence of Corynebacterium casei LMG S-19264T (=DSM 44701T), isolated from a smear-ripened cheese.</title>
        <authorList>
            <consortium name="US DOE Joint Genome Institute (JGI-PGF)"/>
            <person name="Walter F."/>
            <person name="Albersmeier A."/>
            <person name="Kalinowski J."/>
            <person name="Ruckert C."/>
        </authorList>
    </citation>
    <scope>NUCLEOTIDE SEQUENCE [LARGE SCALE GENOMIC DNA]</scope>
    <source>
        <strain evidence="12 13">KCTC 23968</strain>
    </source>
</reference>
<keyword evidence="7 10" id="KW-0520">NAD</keyword>
<comment type="pathway">
    <text evidence="3 10">Carbohydrate metabolism; galactose metabolism.</text>
</comment>
<dbReference type="NCBIfam" id="TIGR01179">
    <property type="entry name" value="galE"/>
    <property type="match status" value="1"/>
</dbReference>
<evidence type="ECO:0000256" key="2">
    <source>
        <dbReference type="ARBA" id="ARBA00001911"/>
    </source>
</evidence>
<evidence type="ECO:0000256" key="6">
    <source>
        <dbReference type="ARBA" id="ARBA00018569"/>
    </source>
</evidence>
<evidence type="ECO:0000256" key="1">
    <source>
        <dbReference type="ARBA" id="ARBA00000083"/>
    </source>
</evidence>
<dbReference type="SUPFAM" id="SSF51735">
    <property type="entry name" value="NAD(P)-binding Rossmann-fold domains"/>
    <property type="match status" value="1"/>
</dbReference>
<dbReference type="Proteomes" id="UP000600865">
    <property type="component" value="Unassembled WGS sequence"/>
</dbReference>
<evidence type="ECO:0000256" key="3">
    <source>
        <dbReference type="ARBA" id="ARBA00004947"/>
    </source>
</evidence>
<dbReference type="Gene3D" id="3.90.25.10">
    <property type="entry name" value="UDP-galactose 4-epimerase, domain 1"/>
    <property type="match status" value="1"/>
</dbReference>
<dbReference type="Pfam" id="PF01370">
    <property type="entry name" value="Epimerase"/>
    <property type="match status" value="1"/>
</dbReference>
<dbReference type="InterPro" id="IPR001509">
    <property type="entry name" value="Epimerase_deHydtase"/>
</dbReference>
<dbReference type="GO" id="GO:0003978">
    <property type="term" value="F:UDP-glucose 4-epimerase activity"/>
    <property type="evidence" value="ECO:0007669"/>
    <property type="project" value="UniProtKB-UniRule"/>
</dbReference>
<evidence type="ECO:0000256" key="7">
    <source>
        <dbReference type="ARBA" id="ARBA00023027"/>
    </source>
</evidence>
<keyword evidence="9 10" id="KW-0119">Carbohydrate metabolism</keyword>
<evidence type="ECO:0000313" key="13">
    <source>
        <dbReference type="Proteomes" id="UP000600865"/>
    </source>
</evidence>
<dbReference type="RefSeq" id="WP_189585481.1">
    <property type="nucleotide sequence ID" value="NZ_BMYV01000002.1"/>
</dbReference>
<comment type="catalytic activity">
    <reaction evidence="1 10">
        <text>UDP-alpha-D-glucose = UDP-alpha-D-galactose</text>
        <dbReference type="Rhea" id="RHEA:22168"/>
        <dbReference type="ChEBI" id="CHEBI:58885"/>
        <dbReference type="ChEBI" id="CHEBI:66914"/>
        <dbReference type="EC" id="5.1.3.2"/>
    </reaction>
</comment>
<dbReference type="InterPro" id="IPR005886">
    <property type="entry name" value="UDP_G4E"/>
</dbReference>
<dbReference type="EMBL" id="BMYV01000002">
    <property type="protein sequence ID" value="GGX70827.1"/>
    <property type="molecule type" value="Genomic_DNA"/>
</dbReference>
<dbReference type="InterPro" id="IPR036291">
    <property type="entry name" value="NAD(P)-bd_dom_sf"/>
</dbReference>
<comment type="cofactor">
    <cofactor evidence="2 10">
        <name>NAD(+)</name>
        <dbReference type="ChEBI" id="CHEBI:57540"/>
    </cofactor>
</comment>
<keyword evidence="8 10" id="KW-0413">Isomerase</keyword>
<evidence type="ECO:0000256" key="5">
    <source>
        <dbReference type="ARBA" id="ARBA00013189"/>
    </source>
</evidence>
<evidence type="ECO:0000256" key="4">
    <source>
        <dbReference type="ARBA" id="ARBA00007637"/>
    </source>
</evidence>
<dbReference type="Gene3D" id="3.40.50.720">
    <property type="entry name" value="NAD(P)-binding Rossmann-like Domain"/>
    <property type="match status" value="1"/>
</dbReference>
<feature type="domain" description="NAD-dependent epimerase/dehydratase" evidence="11">
    <location>
        <begin position="14"/>
        <end position="262"/>
    </location>
</feature>
<protein>
    <recommendedName>
        <fullName evidence="6 10">UDP-glucose 4-epimerase</fullName>
        <ecNumber evidence="5 10">5.1.3.2</ecNumber>
    </recommendedName>
</protein>
<evidence type="ECO:0000313" key="12">
    <source>
        <dbReference type="EMBL" id="GGX70827.1"/>
    </source>
</evidence>
<organism evidence="12 13">
    <name type="scientific">Litorimonas cladophorae</name>
    <dbReference type="NCBI Taxonomy" id="1220491"/>
    <lineage>
        <taxon>Bacteria</taxon>
        <taxon>Pseudomonadati</taxon>
        <taxon>Pseudomonadota</taxon>
        <taxon>Alphaproteobacteria</taxon>
        <taxon>Maricaulales</taxon>
        <taxon>Robiginitomaculaceae</taxon>
    </lineage>
</organism>
<comment type="caution">
    <text evidence="12">The sequence shown here is derived from an EMBL/GenBank/DDBJ whole genome shotgun (WGS) entry which is preliminary data.</text>
</comment>
<dbReference type="AlphaFoldDB" id="A0A918KNT9"/>
<name>A0A918KNT9_9PROT</name>
<proteinExistence type="inferred from homology"/>
<dbReference type="CDD" id="cd05247">
    <property type="entry name" value="UDP_G4E_1_SDR_e"/>
    <property type="match status" value="1"/>
</dbReference>
<evidence type="ECO:0000256" key="10">
    <source>
        <dbReference type="RuleBase" id="RU366046"/>
    </source>
</evidence>
<comment type="similarity">
    <text evidence="4 10">Belongs to the NAD(P)-dependent epimerase/dehydratase family.</text>
</comment>
<gene>
    <name evidence="12" type="ORF">GCM10011309_21230</name>
</gene>
<evidence type="ECO:0000256" key="9">
    <source>
        <dbReference type="ARBA" id="ARBA00023277"/>
    </source>
</evidence>
<dbReference type="GO" id="GO:0033499">
    <property type="term" value="P:galactose catabolic process via UDP-galactose, Leloir pathway"/>
    <property type="evidence" value="ECO:0007669"/>
    <property type="project" value="TreeGrafter"/>
</dbReference>
<dbReference type="PANTHER" id="PTHR43725:SF53">
    <property type="entry name" value="UDP-ARABINOSE 4-EPIMERASE 1"/>
    <property type="match status" value="1"/>
</dbReference>
<evidence type="ECO:0000256" key="8">
    <source>
        <dbReference type="ARBA" id="ARBA00023235"/>
    </source>
</evidence>